<evidence type="ECO:0000313" key="1">
    <source>
        <dbReference type="EMBL" id="KAH7661515.1"/>
    </source>
</evidence>
<dbReference type="EMBL" id="CM037025">
    <property type="protein sequence ID" value="KAH7661515.1"/>
    <property type="molecule type" value="Genomic_DNA"/>
</dbReference>
<gene>
    <name evidence="1" type="ORF">IHE45_15G069700</name>
</gene>
<comment type="caution">
    <text evidence="1">The sequence shown here is derived from an EMBL/GenBank/DDBJ whole genome shotgun (WGS) entry which is preliminary data.</text>
</comment>
<evidence type="ECO:0000313" key="2">
    <source>
        <dbReference type="Proteomes" id="UP000827976"/>
    </source>
</evidence>
<dbReference type="Proteomes" id="UP000827976">
    <property type="component" value="Chromosome 15"/>
</dbReference>
<organism evidence="1 2">
    <name type="scientific">Dioscorea alata</name>
    <name type="common">Purple yam</name>
    <dbReference type="NCBI Taxonomy" id="55571"/>
    <lineage>
        <taxon>Eukaryota</taxon>
        <taxon>Viridiplantae</taxon>
        <taxon>Streptophyta</taxon>
        <taxon>Embryophyta</taxon>
        <taxon>Tracheophyta</taxon>
        <taxon>Spermatophyta</taxon>
        <taxon>Magnoliopsida</taxon>
        <taxon>Liliopsida</taxon>
        <taxon>Dioscoreales</taxon>
        <taxon>Dioscoreaceae</taxon>
        <taxon>Dioscorea</taxon>
    </lineage>
</organism>
<sequence length="103" mass="11975">MKFIFWNCIGLGSPKTVRELRDLVSHNKPLCIFLMEVKIAHSRVDAIRYHQGFQSLFHVDNVNNGGGLALLWRENLQVHFLSFSYSHIDVAIKCEGFDQWRLT</sequence>
<keyword evidence="2" id="KW-1185">Reference proteome</keyword>
<accession>A0ACB7UM67</accession>
<reference evidence="2" key="1">
    <citation type="journal article" date="2022" name="Nat. Commun.">
        <title>Chromosome evolution and the genetic basis of agronomically important traits in greater yam.</title>
        <authorList>
            <person name="Bredeson J.V."/>
            <person name="Lyons J.B."/>
            <person name="Oniyinde I.O."/>
            <person name="Okereke N.R."/>
            <person name="Kolade O."/>
            <person name="Nnabue I."/>
            <person name="Nwadili C.O."/>
            <person name="Hribova E."/>
            <person name="Parker M."/>
            <person name="Nwogha J."/>
            <person name="Shu S."/>
            <person name="Carlson J."/>
            <person name="Kariba R."/>
            <person name="Muthemba S."/>
            <person name="Knop K."/>
            <person name="Barton G.J."/>
            <person name="Sherwood A.V."/>
            <person name="Lopez-Montes A."/>
            <person name="Asiedu R."/>
            <person name="Jamnadass R."/>
            <person name="Muchugi A."/>
            <person name="Goodstein D."/>
            <person name="Egesi C.N."/>
            <person name="Featherston J."/>
            <person name="Asfaw A."/>
            <person name="Simpson G.G."/>
            <person name="Dolezel J."/>
            <person name="Hendre P.S."/>
            <person name="Van Deynze A."/>
            <person name="Kumar P.L."/>
            <person name="Obidiegwu J.E."/>
            <person name="Bhattacharjee R."/>
            <person name="Rokhsar D.S."/>
        </authorList>
    </citation>
    <scope>NUCLEOTIDE SEQUENCE [LARGE SCALE GENOMIC DNA]</scope>
    <source>
        <strain evidence="2">cv. TDa95/00328</strain>
    </source>
</reference>
<protein>
    <submittedName>
        <fullName evidence="1">DNase I-like protein</fullName>
    </submittedName>
</protein>
<name>A0ACB7UM67_DIOAL</name>
<proteinExistence type="predicted"/>